<reference evidence="2" key="1">
    <citation type="submission" date="2016-03" db="EMBL/GenBank/DDBJ databases">
        <title>WGS of SAMN04393274.</title>
        <authorList>
            <person name="Adams M."/>
            <person name="Sutton G."/>
            <person name="Nelson K."/>
            <person name="Thaden J."/>
            <person name="Fowler V."/>
            <person name="Mccorrison J."/>
            <person name="Sanka R."/>
            <person name="Brinkac L."/>
            <person name="Nierman W."/>
        </authorList>
    </citation>
    <scope>NUCLEOTIDE SEQUENCE [LARGE SCALE GENOMIC DNA]</scope>
    <source>
        <strain evidence="2">GN06232</strain>
    </source>
</reference>
<keyword evidence="2" id="KW-1185">Reference proteome</keyword>
<dbReference type="RefSeq" id="WP_063451614.1">
    <property type="nucleotide sequence ID" value="NZ_LVVA01000021.1"/>
</dbReference>
<evidence type="ECO:0000313" key="1">
    <source>
        <dbReference type="EMBL" id="KZR30415.1"/>
    </source>
</evidence>
<gene>
    <name evidence="1" type="ORF">A3466_07930</name>
</gene>
<name>A0ABR5YJC5_9ENTR</name>
<evidence type="ECO:0000313" key="2">
    <source>
        <dbReference type="Proteomes" id="UP000076880"/>
    </source>
</evidence>
<dbReference type="Proteomes" id="UP000076880">
    <property type="component" value="Unassembled WGS sequence"/>
</dbReference>
<sequence>MSVTRYGINAQGLFTNLRDGGYVSYQDYEKLAAENAGLKDAISCHAAGFTVCEACGEENISGNDDVCRALDETPATDAFLAEVRAQGVEMMASEAEQLMDEFGDDSYIVMVTADLQRFANAFAAQLRKGVQS</sequence>
<proteinExistence type="predicted"/>
<organism evidence="1 2">
    <name type="scientific">Enterobacter genomosp. S</name>
    <dbReference type="NCBI Taxonomy" id="2364151"/>
    <lineage>
        <taxon>Bacteria</taxon>
        <taxon>Pseudomonadati</taxon>
        <taxon>Pseudomonadota</taxon>
        <taxon>Gammaproteobacteria</taxon>
        <taxon>Enterobacterales</taxon>
        <taxon>Enterobacteriaceae</taxon>
        <taxon>Enterobacter</taxon>
        <taxon>Enterobacter cloacae complex</taxon>
        <taxon>Enterobacter cloacae complex clade S</taxon>
    </lineage>
</organism>
<accession>A0ABR5YJC5</accession>
<comment type="caution">
    <text evidence="1">The sequence shown here is derived from an EMBL/GenBank/DDBJ whole genome shotgun (WGS) entry which is preliminary data.</text>
</comment>
<dbReference type="EMBL" id="LVVA01000021">
    <property type="protein sequence ID" value="KZR30415.1"/>
    <property type="molecule type" value="Genomic_DNA"/>
</dbReference>
<evidence type="ECO:0008006" key="3">
    <source>
        <dbReference type="Google" id="ProtNLM"/>
    </source>
</evidence>
<protein>
    <recommendedName>
        <fullName evidence="3">Phage protein</fullName>
    </recommendedName>
</protein>